<gene>
    <name evidence="1" type="ORF">JV16_00872</name>
</gene>
<dbReference type="Pfam" id="PF07870">
    <property type="entry name" value="DUF1657"/>
    <property type="match status" value="1"/>
</dbReference>
<dbReference type="EMBL" id="JXTG01000003">
    <property type="protein sequence ID" value="KIP21672.1"/>
    <property type="molecule type" value="Genomic_DNA"/>
</dbReference>
<evidence type="ECO:0000313" key="2">
    <source>
        <dbReference type="Proteomes" id="UP000032047"/>
    </source>
</evidence>
<keyword evidence="2" id="KW-1185">Reference proteome</keyword>
<reference evidence="1 2" key="1">
    <citation type="submission" date="2015-01" db="EMBL/GenBank/DDBJ databases">
        <title>Genome sequence of Anoxybacillus ayderensis strain AB04.</title>
        <authorList>
            <person name="Belduz A.O."/>
            <person name="Canakci S."/>
            <person name="Chan K.-G."/>
            <person name="Kahar U.M."/>
            <person name="Yaakob A.S."/>
            <person name="Chan C.S."/>
            <person name="Goh K.M."/>
        </authorList>
    </citation>
    <scope>NUCLEOTIDE SEQUENCE [LARGE SCALE GENOMIC DNA]</scope>
    <source>
        <strain evidence="1 2">AB04</strain>
    </source>
</reference>
<accession>A0A0D0HQT4</accession>
<sequence length="68" mass="7605">MTIGSQVKQSLANMKAIHATLQQLALTSTNEEAQRAFHEAMLETEQMIAALKGRISTLEREEPQYKGM</sequence>
<dbReference type="InterPro" id="IPR012452">
    <property type="entry name" value="DUF1657"/>
</dbReference>
<comment type="caution">
    <text evidence="1">The sequence shown here is derived from an EMBL/GenBank/DDBJ whole genome shotgun (WGS) entry which is preliminary data.</text>
</comment>
<dbReference type="Proteomes" id="UP000032047">
    <property type="component" value="Unassembled WGS sequence"/>
</dbReference>
<name>A0A0D0HQT4_9BACL</name>
<evidence type="ECO:0000313" key="1">
    <source>
        <dbReference type="EMBL" id="KIP21672.1"/>
    </source>
</evidence>
<dbReference type="PATRIC" id="fig|265546.4.peg.892"/>
<evidence type="ECO:0008006" key="3">
    <source>
        <dbReference type="Google" id="ProtNLM"/>
    </source>
</evidence>
<dbReference type="AlphaFoldDB" id="A0A0D0HQT4"/>
<dbReference type="RefSeq" id="WP_003395328.1">
    <property type="nucleotide sequence ID" value="NZ_JXTG01000003.1"/>
</dbReference>
<protein>
    <recommendedName>
        <fullName evidence="3">DUF1657 domain-containing protein</fullName>
    </recommendedName>
</protein>
<proteinExistence type="predicted"/>
<organism evidence="1 2">
    <name type="scientific">Anoxybacillus ayderensis</name>
    <dbReference type="NCBI Taxonomy" id="265546"/>
    <lineage>
        <taxon>Bacteria</taxon>
        <taxon>Bacillati</taxon>
        <taxon>Bacillota</taxon>
        <taxon>Bacilli</taxon>
        <taxon>Bacillales</taxon>
        <taxon>Anoxybacillaceae</taxon>
        <taxon>Anoxybacillus</taxon>
    </lineage>
</organism>